<feature type="domain" description="Stealth protein CR2 conserved region 2" evidence="4">
    <location>
        <begin position="39"/>
        <end position="142"/>
    </location>
</feature>
<reference evidence="6" key="1">
    <citation type="submission" date="2020-10" db="EMBL/GenBank/DDBJ databases">
        <authorList>
            <person name="Gilroy R."/>
        </authorList>
    </citation>
    <scope>NUCLEOTIDE SEQUENCE</scope>
    <source>
        <strain evidence="6">10037</strain>
    </source>
</reference>
<accession>A0A9D9I378</accession>
<evidence type="ECO:0000259" key="4">
    <source>
        <dbReference type="Pfam" id="PF11380"/>
    </source>
</evidence>
<dbReference type="PANTHER" id="PTHR24045">
    <property type="match status" value="1"/>
</dbReference>
<dbReference type="Proteomes" id="UP000823597">
    <property type="component" value="Unassembled WGS sequence"/>
</dbReference>
<evidence type="ECO:0000313" key="6">
    <source>
        <dbReference type="EMBL" id="MBO8465141.1"/>
    </source>
</evidence>
<dbReference type="InterPro" id="IPR031358">
    <property type="entry name" value="Stealth_CR1"/>
</dbReference>
<keyword evidence="3" id="KW-0270">Exopolysaccharide synthesis</keyword>
<proteinExistence type="inferred from homology"/>
<dbReference type="Pfam" id="PF17101">
    <property type="entry name" value="Stealth_CR1"/>
    <property type="match status" value="1"/>
</dbReference>
<evidence type="ECO:0000256" key="1">
    <source>
        <dbReference type="ARBA" id="ARBA00007583"/>
    </source>
</evidence>
<organism evidence="6 7">
    <name type="scientific">Candidatus Merdivivens pullistercoris</name>
    <dbReference type="NCBI Taxonomy" id="2840873"/>
    <lineage>
        <taxon>Bacteria</taxon>
        <taxon>Pseudomonadati</taxon>
        <taxon>Bacteroidota</taxon>
        <taxon>Bacteroidia</taxon>
        <taxon>Bacteroidales</taxon>
        <taxon>Muribaculaceae</taxon>
        <taxon>Muribaculaceae incertae sedis</taxon>
        <taxon>Candidatus Merdivivens</taxon>
    </lineage>
</organism>
<comment type="similarity">
    <text evidence="1">Belongs to the stealth family.</text>
</comment>
<reference evidence="6" key="2">
    <citation type="journal article" date="2021" name="PeerJ">
        <title>Extensive microbial diversity within the chicken gut microbiome revealed by metagenomics and culture.</title>
        <authorList>
            <person name="Gilroy R."/>
            <person name="Ravi A."/>
            <person name="Getino M."/>
            <person name="Pursley I."/>
            <person name="Horton D.L."/>
            <person name="Alikhan N.F."/>
            <person name="Baker D."/>
            <person name="Gharbi K."/>
            <person name="Hall N."/>
            <person name="Watson M."/>
            <person name="Adriaenssens E.M."/>
            <person name="Foster-Nyarko E."/>
            <person name="Jarju S."/>
            <person name="Secka A."/>
            <person name="Antonio M."/>
            <person name="Oren A."/>
            <person name="Chaudhuri R.R."/>
            <person name="La Ragione R."/>
            <person name="Hildebrand F."/>
            <person name="Pallen M.J."/>
        </authorList>
    </citation>
    <scope>NUCLEOTIDE SEQUENCE</scope>
    <source>
        <strain evidence="6">10037</strain>
    </source>
</reference>
<dbReference type="PANTHER" id="PTHR24045:SF0">
    <property type="entry name" value="N-ACETYLGLUCOSAMINE-1-PHOSPHOTRANSFERASE SUBUNITS ALPHA_BETA"/>
    <property type="match status" value="1"/>
</dbReference>
<evidence type="ECO:0000313" key="7">
    <source>
        <dbReference type="Proteomes" id="UP000823597"/>
    </source>
</evidence>
<evidence type="ECO:0000256" key="2">
    <source>
        <dbReference type="ARBA" id="ARBA00022679"/>
    </source>
</evidence>
<keyword evidence="2" id="KW-0808">Transferase</keyword>
<gene>
    <name evidence="6" type="ORF">IAB93_03985</name>
</gene>
<dbReference type="InterPro" id="IPR021520">
    <property type="entry name" value="Stealth_CR2"/>
</dbReference>
<feature type="domain" description="Stealth protein CR1 conserved region 1" evidence="5">
    <location>
        <begin position="1"/>
        <end position="24"/>
    </location>
</feature>
<comment type="caution">
    <text evidence="6">The sequence shown here is derived from an EMBL/GenBank/DDBJ whole genome shotgun (WGS) entry which is preliminary data.</text>
</comment>
<dbReference type="EMBL" id="JADIME010000042">
    <property type="protein sequence ID" value="MBO8465141.1"/>
    <property type="molecule type" value="Genomic_DNA"/>
</dbReference>
<dbReference type="InterPro" id="IPR047141">
    <property type="entry name" value="Stealth"/>
</dbReference>
<dbReference type="GO" id="GO:0000271">
    <property type="term" value="P:polysaccharide biosynthetic process"/>
    <property type="evidence" value="ECO:0007669"/>
    <property type="project" value="UniProtKB-KW"/>
</dbReference>
<name>A0A9D9I378_9BACT</name>
<sequence length="310" mass="36533">MEIDIVYLWVNGNDPQWRAKRRACIGEPEGKSDVNCKGRYADNDELKYSLRSVEKYAPWIRRIFIVTDNQVPEWLDTSNERIRIVDHTEIMPAESLPCFSSTLIEHFICRIPGLSEHFLFANDDTFINKPVTPDTFFAEDGLPVIRFIRSPLRDLYLSFRKKVLGIPLGNYIQIVRNSAELVKKRYGIYYHGRAHHNIDAYLKSDYLHTGEIFGQEIKGMQYNHVRSVNDIHRSIYAYTALSEHRGHLCYVNQRTSFRFLIYNGSHYGKLRRYDPVFFCMNDSEYATDSDRQRMTAFLAKRFPEKSRFEK</sequence>
<evidence type="ECO:0000259" key="5">
    <source>
        <dbReference type="Pfam" id="PF17101"/>
    </source>
</evidence>
<dbReference type="Pfam" id="PF11380">
    <property type="entry name" value="Stealth_CR2"/>
    <property type="match status" value="1"/>
</dbReference>
<dbReference type="GO" id="GO:0016772">
    <property type="term" value="F:transferase activity, transferring phosphorus-containing groups"/>
    <property type="evidence" value="ECO:0007669"/>
    <property type="project" value="InterPro"/>
</dbReference>
<evidence type="ECO:0000256" key="3">
    <source>
        <dbReference type="ARBA" id="ARBA00023169"/>
    </source>
</evidence>
<protein>
    <submittedName>
        <fullName evidence="6">Stealth CR1 domain-containing protein</fullName>
    </submittedName>
</protein>
<dbReference type="AlphaFoldDB" id="A0A9D9I378"/>